<protein>
    <submittedName>
        <fullName evidence="6">Pseudouridylate synthase</fullName>
    </submittedName>
</protein>
<evidence type="ECO:0000256" key="3">
    <source>
        <dbReference type="ARBA" id="ARBA00023235"/>
    </source>
</evidence>
<dbReference type="HAMAP" id="MF_00171">
    <property type="entry name" value="TruA"/>
    <property type="match status" value="1"/>
</dbReference>
<comment type="caution">
    <text evidence="6">The sequence shown here is derived from an EMBL/GenBank/DDBJ whole genome shotgun (WGS) entry which is preliminary data.</text>
</comment>
<feature type="region of interest" description="Disordered" evidence="4">
    <location>
        <begin position="515"/>
        <end position="538"/>
    </location>
</feature>
<feature type="compositionally biased region" description="Low complexity" evidence="4">
    <location>
        <begin position="1"/>
        <end position="17"/>
    </location>
</feature>
<feature type="region of interest" description="Disordered" evidence="4">
    <location>
        <begin position="183"/>
        <end position="211"/>
    </location>
</feature>
<evidence type="ECO:0000313" key="6">
    <source>
        <dbReference type="EMBL" id="KZZ87228.1"/>
    </source>
</evidence>
<name>A0A167V9F0_9EURO</name>
<feature type="region of interest" description="Disordered" evidence="4">
    <location>
        <begin position="1"/>
        <end position="21"/>
    </location>
</feature>
<dbReference type="Proteomes" id="UP000242877">
    <property type="component" value="Unassembled WGS sequence"/>
</dbReference>
<dbReference type="InterPro" id="IPR020103">
    <property type="entry name" value="PsdUridine_synth_cat_dom_sf"/>
</dbReference>
<dbReference type="AlphaFoldDB" id="A0A167V9F0"/>
<dbReference type="VEuPathDB" id="FungiDB:AAP_05867"/>
<gene>
    <name evidence="6" type="ORF">AAP_05867</name>
</gene>
<accession>A0A167V9F0</accession>
<feature type="compositionally biased region" description="Low complexity" evidence="4">
    <location>
        <begin position="41"/>
        <end position="54"/>
    </location>
</feature>
<dbReference type="GO" id="GO:0005634">
    <property type="term" value="C:nucleus"/>
    <property type="evidence" value="ECO:0007669"/>
    <property type="project" value="TreeGrafter"/>
</dbReference>
<dbReference type="GO" id="GO:1990481">
    <property type="term" value="P:mRNA pseudouridine synthesis"/>
    <property type="evidence" value="ECO:0007669"/>
    <property type="project" value="TreeGrafter"/>
</dbReference>
<dbReference type="Gene3D" id="3.30.70.580">
    <property type="entry name" value="Pseudouridine synthase I, catalytic domain, N-terminal subdomain"/>
    <property type="match status" value="1"/>
</dbReference>
<dbReference type="EMBL" id="AZGZ01000037">
    <property type="protein sequence ID" value="KZZ87228.1"/>
    <property type="molecule type" value="Genomic_DNA"/>
</dbReference>
<keyword evidence="2" id="KW-0819">tRNA processing</keyword>
<dbReference type="Gene3D" id="3.30.70.660">
    <property type="entry name" value="Pseudouridine synthase I, catalytic domain, C-terminal subdomain"/>
    <property type="match status" value="1"/>
</dbReference>
<evidence type="ECO:0000256" key="4">
    <source>
        <dbReference type="SAM" id="MobiDB-lite"/>
    </source>
</evidence>
<dbReference type="GO" id="GO:0005737">
    <property type="term" value="C:cytoplasm"/>
    <property type="evidence" value="ECO:0007669"/>
    <property type="project" value="TreeGrafter"/>
</dbReference>
<feature type="compositionally biased region" description="Basic and acidic residues" evidence="4">
    <location>
        <begin position="515"/>
        <end position="531"/>
    </location>
</feature>
<feature type="domain" description="Pseudouridine synthase I TruA alpha/beta" evidence="5">
    <location>
        <begin position="301"/>
        <end position="442"/>
    </location>
</feature>
<dbReference type="InterPro" id="IPR020094">
    <property type="entry name" value="TruA/RsuA/RluB/E/F_N"/>
</dbReference>
<dbReference type="SUPFAM" id="SSF55120">
    <property type="entry name" value="Pseudouridine synthase"/>
    <property type="match status" value="1"/>
</dbReference>
<reference evidence="6 7" key="1">
    <citation type="journal article" date="2016" name="Genome Biol. Evol.">
        <title>Divergent and convergent evolution of fungal pathogenicity.</title>
        <authorList>
            <person name="Shang Y."/>
            <person name="Xiao G."/>
            <person name="Zheng P."/>
            <person name="Cen K."/>
            <person name="Zhan S."/>
            <person name="Wang C."/>
        </authorList>
    </citation>
    <scope>NUCLEOTIDE SEQUENCE [LARGE SCALE GENOMIC DNA]</scope>
    <source>
        <strain evidence="6 7">ARSEF 7405</strain>
    </source>
</reference>
<dbReference type="InterPro" id="IPR020095">
    <property type="entry name" value="PsdUridine_synth_TruA_C"/>
</dbReference>
<dbReference type="InterPro" id="IPR020097">
    <property type="entry name" value="PsdUridine_synth_TruA_a/b_dom"/>
</dbReference>
<dbReference type="GO" id="GO:0009982">
    <property type="term" value="F:pseudouridine synthase activity"/>
    <property type="evidence" value="ECO:0007669"/>
    <property type="project" value="InterPro"/>
</dbReference>
<proteinExistence type="inferred from homology"/>
<evidence type="ECO:0000256" key="1">
    <source>
        <dbReference type="ARBA" id="ARBA00009375"/>
    </source>
</evidence>
<dbReference type="Pfam" id="PF01416">
    <property type="entry name" value="PseudoU_synth_1"/>
    <property type="match status" value="1"/>
</dbReference>
<evidence type="ECO:0000256" key="2">
    <source>
        <dbReference type="ARBA" id="ARBA00022694"/>
    </source>
</evidence>
<dbReference type="GO" id="GO:0003723">
    <property type="term" value="F:RNA binding"/>
    <property type="evidence" value="ECO:0007669"/>
    <property type="project" value="InterPro"/>
</dbReference>
<feature type="region of interest" description="Disordered" evidence="4">
    <location>
        <begin position="41"/>
        <end position="61"/>
    </location>
</feature>
<dbReference type="PANTHER" id="PTHR11142:SF5">
    <property type="entry name" value="TRNA PSEUDOURIDINE(38_39) SYNTHASE"/>
    <property type="match status" value="1"/>
</dbReference>
<evidence type="ECO:0000259" key="5">
    <source>
        <dbReference type="Pfam" id="PF01416"/>
    </source>
</evidence>
<comment type="similarity">
    <text evidence="1">Belongs to the tRNA pseudouridine synthase TruA family.</text>
</comment>
<keyword evidence="7" id="KW-1185">Reference proteome</keyword>
<organism evidence="6 7">
    <name type="scientific">Ascosphaera apis ARSEF 7405</name>
    <dbReference type="NCBI Taxonomy" id="392613"/>
    <lineage>
        <taxon>Eukaryota</taxon>
        <taxon>Fungi</taxon>
        <taxon>Dikarya</taxon>
        <taxon>Ascomycota</taxon>
        <taxon>Pezizomycotina</taxon>
        <taxon>Eurotiomycetes</taxon>
        <taxon>Eurotiomycetidae</taxon>
        <taxon>Onygenales</taxon>
        <taxon>Ascosphaeraceae</taxon>
        <taxon>Ascosphaera</taxon>
    </lineage>
</organism>
<dbReference type="GO" id="GO:0031119">
    <property type="term" value="P:tRNA pseudouridine synthesis"/>
    <property type="evidence" value="ECO:0007669"/>
    <property type="project" value="TreeGrafter"/>
</dbReference>
<dbReference type="OrthoDB" id="25767at2759"/>
<keyword evidence="3" id="KW-0413">Isomerase</keyword>
<evidence type="ECO:0000313" key="7">
    <source>
        <dbReference type="Proteomes" id="UP000242877"/>
    </source>
</evidence>
<dbReference type="InterPro" id="IPR001406">
    <property type="entry name" value="PsdUridine_synth_TruA"/>
</dbReference>
<dbReference type="PANTHER" id="PTHR11142">
    <property type="entry name" value="PSEUDOURIDYLATE SYNTHASE"/>
    <property type="match status" value="1"/>
</dbReference>
<sequence length="594" mass="66055">MADSPATASTTAPSASTDYSQWDQSQLISRISELESQLKSLSLQRRSPSRESSPARGISSKKFRPIDSSKYSTRFIALKFAYLGQNYNGLEHANGNITPLPTIEEEVWKALVKCRLIFPPRAAEYNPLVPVDRTKAFDLDWEGCEYSKCGRTDRGVSAFGQVIGIRVRSARPKPKEKIANSEEIAADAQEGSSAAEDDPFGGFAESEPEEEPWDDIADELPYLQILNNVLPEDIRVLAWCPHPPPGFDARFSCRERRYKYFFTNPAFSPTPGPLGFRRTAKDSSAHNLREGWLDIDAMRKAAKYLEGEHDFRNFCKVDPSKQIKNHVRKIYYANIERLDPATSPLAYLARDEFLPTEACNSNAIVENSIKSASTEVYTFTVHGSAFLWHQVRQMVGILFLVGQGLEAPEIVTQLLDVEKMPRRPAYDLASDAPLVLWDTIFPDESTGSREDALDWVYAGDPRTLNQRTGSSDGKFGQNSTVDKLWSVWRKRKIDEILAGALLNEVVQQGDKSSIERGGFRNADPKLLDRHPKTWVGGNGGKVSGKYLPVMQKPRTDTPEEINARYAAKKEKKLADRAAAAAAAADADADADAAA</sequence>